<feature type="compositionally biased region" description="Basic and acidic residues" evidence="1">
    <location>
        <begin position="65"/>
        <end position="76"/>
    </location>
</feature>
<dbReference type="AlphaFoldDB" id="A0AAV9JWN0"/>
<sequence>MEPLDLFSTDRVVFDAELDGLISAAAAATSSTSTTVSASSPDSSHQFIPSDPRIRKRAAVPQSRLPERQKVDENGVKMEGNSPSPTLKAQSAPEPQSRLPSSEHNAENVGNHSLHVHPARRVLLDRPDAQGLRDVFHGPAPKWTKTPLNEGRLQRSQAIPSLRDAAKADVRAVVHLRDPTNIDKTWATQRNAVRRQWDMSKDDLAYEALLELRRNEKIDNIDRYVPPAGNARPQRRPAPPRRGAFFPFRQLPEQVQSRILGFVLVSDQPIRIDFTWLRTFVQGHARVPKATIEVGHEGATYKVQVQWDRLVGEVTQMQDDLRPFHFALEERALKTRRTRAPCRGLTTSLLRVSRDVHKHVARVFYGSNTFSFPWATSAWMQLESFLATIGLTNTGYLRSINIHAPLWHLGVHEDYAEGAILDLTSPASRMAVIKPPAADRLLAAIQSSVDSLLQGGSLTTFTLDLNRTWMADFSSERYNKTLITMSDAKEFGIRKQKGIELLKRLSEALPTKPVLIVRVPGRPQWGAGEESLRKAIPLVVAEAEKYGCGSFQTAG</sequence>
<dbReference type="EMBL" id="JAVFHQ010000002">
    <property type="protein sequence ID" value="KAK4550157.1"/>
    <property type="molecule type" value="Genomic_DNA"/>
</dbReference>
<feature type="region of interest" description="Disordered" evidence="1">
    <location>
        <begin position="32"/>
        <end position="107"/>
    </location>
</feature>
<evidence type="ECO:0000313" key="2">
    <source>
        <dbReference type="EMBL" id="KAK4550157.1"/>
    </source>
</evidence>
<comment type="caution">
    <text evidence="2">The sequence shown here is derived from an EMBL/GenBank/DDBJ whole genome shotgun (WGS) entry which is preliminary data.</text>
</comment>
<evidence type="ECO:0000256" key="1">
    <source>
        <dbReference type="SAM" id="MobiDB-lite"/>
    </source>
</evidence>
<accession>A0AAV9JWN0</accession>
<keyword evidence="3" id="KW-1185">Reference proteome</keyword>
<feature type="compositionally biased region" description="Low complexity" evidence="1">
    <location>
        <begin position="32"/>
        <end position="44"/>
    </location>
</feature>
<reference evidence="2 3" key="1">
    <citation type="submission" date="2021-11" db="EMBL/GenBank/DDBJ databases">
        <title>Black yeast isolated from Biological Soil Crust.</title>
        <authorList>
            <person name="Kurbessoian T."/>
        </authorList>
    </citation>
    <scope>NUCLEOTIDE SEQUENCE [LARGE SCALE GENOMIC DNA]</scope>
    <source>
        <strain evidence="2 3">CCFEE 5522</strain>
    </source>
</reference>
<gene>
    <name evidence="2" type="ORF">LTR36_003124</name>
</gene>
<feature type="compositionally biased region" description="Polar residues" evidence="1">
    <location>
        <begin position="98"/>
        <end position="107"/>
    </location>
</feature>
<protein>
    <submittedName>
        <fullName evidence="2">Uncharacterized protein</fullName>
    </submittedName>
</protein>
<name>A0AAV9JWN0_9PEZI</name>
<dbReference type="Proteomes" id="UP001324427">
    <property type="component" value="Unassembled WGS sequence"/>
</dbReference>
<organism evidence="2 3">
    <name type="scientific">Oleoguttula mirabilis</name>
    <dbReference type="NCBI Taxonomy" id="1507867"/>
    <lineage>
        <taxon>Eukaryota</taxon>
        <taxon>Fungi</taxon>
        <taxon>Dikarya</taxon>
        <taxon>Ascomycota</taxon>
        <taxon>Pezizomycotina</taxon>
        <taxon>Dothideomycetes</taxon>
        <taxon>Dothideomycetidae</taxon>
        <taxon>Mycosphaerellales</taxon>
        <taxon>Teratosphaeriaceae</taxon>
        <taxon>Oleoguttula</taxon>
    </lineage>
</organism>
<proteinExistence type="predicted"/>
<evidence type="ECO:0000313" key="3">
    <source>
        <dbReference type="Proteomes" id="UP001324427"/>
    </source>
</evidence>